<dbReference type="AlphaFoldDB" id="D5GH02"/>
<evidence type="ECO:0000313" key="2">
    <source>
        <dbReference type="Proteomes" id="UP000006911"/>
    </source>
</evidence>
<sequence>MYHSIASHDLTISLHAITNAMK</sequence>
<evidence type="ECO:0000313" key="1">
    <source>
        <dbReference type="EMBL" id="CAZ83795.1"/>
    </source>
</evidence>
<gene>
    <name evidence="1" type="ORF">GSTUM_00007639001</name>
</gene>
<accession>D5GH02</accession>
<name>D5GH02_TUBMM</name>
<organism evidence="1 2">
    <name type="scientific">Tuber melanosporum (strain Mel28)</name>
    <name type="common">Perigord black truffle</name>
    <dbReference type="NCBI Taxonomy" id="656061"/>
    <lineage>
        <taxon>Eukaryota</taxon>
        <taxon>Fungi</taxon>
        <taxon>Dikarya</taxon>
        <taxon>Ascomycota</taxon>
        <taxon>Pezizomycotina</taxon>
        <taxon>Pezizomycetes</taxon>
        <taxon>Pezizales</taxon>
        <taxon>Tuberaceae</taxon>
        <taxon>Tuber</taxon>
    </lineage>
</organism>
<keyword evidence="2" id="KW-1185">Reference proteome</keyword>
<dbReference type="Proteomes" id="UP000006911">
    <property type="component" value="Unassembled WGS sequence"/>
</dbReference>
<reference evidence="1 2" key="1">
    <citation type="journal article" date="2010" name="Nature">
        <title>Perigord black truffle genome uncovers evolutionary origins and mechanisms of symbiosis.</title>
        <authorList>
            <person name="Martin F."/>
            <person name="Kohler A."/>
            <person name="Murat C."/>
            <person name="Balestrini R."/>
            <person name="Coutinho P.M."/>
            <person name="Jaillon O."/>
            <person name="Montanini B."/>
            <person name="Morin E."/>
            <person name="Noel B."/>
            <person name="Percudani R."/>
            <person name="Porcel B."/>
            <person name="Rubini A."/>
            <person name="Amicucci A."/>
            <person name="Amselem J."/>
            <person name="Anthouard V."/>
            <person name="Arcioni S."/>
            <person name="Artiguenave F."/>
            <person name="Aury J.M."/>
            <person name="Ballario P."/>
            <person name="Bolchi A."/>
            <person name="Brenna A."/>
            <person name="Brun A."/>
            <person name="Buee M."/>
            <person name="Cantarel B."/>
            <person name="Chevalier G."/>
            <person name="Couloux A."/>
            <person name="Da Silva C."/>
            <person name="Denoeud F."/>
            <person name="Duplessis S."/>
            <person name="Ghignone S."/>
            <person name="Hilselberger B."/>
            <person name="Iotti M."/>
            <person name="Marcais B."/>
            <person name="Mello A."/>
            <person name="Miranda M."/>
            <person name="Pacioni G."/>
            <person name="Quesneville H."/>
            <person name="Riccioni C."/>
            <person name="Ruotolo R."/>
            <person name="Splivallo R."/>
            <person name="Stocchi V."/>
            <person name="Tisserant E."/>
            <person name="Viscomi A.R."/>
            <person name="Zambonelli A."/>
            <person name="Zampieri E."/>
            <person name="Henrissat B."/>
            <person name="Lebrun M.H."/>
            <person name="Paolocci F."/>
            <person name="Bonfante P."/>
            <person name="Ottonello S."/>
            <person name="Wincker P."/>
        </authorList>
    </citation>
    <scope>NUCLEOTIDE SEQUENCE [LARGE SCALE GENOMIC DNA]</scope>
    <source>
        <strain evidence="1 2">Mel28</strain>
    </source>
</reference>
<protein>
    <submittedName>
        <fullName evidence="1">(Perigord truffle) hypothetical protein</fullName>
    </submittedName>
</protein>
<dbReference type="KEGG" id="tml:GSTUM_00007639001"/>
<dbReference type="EMBL" id="FN430297">
    <property type="protein sequence ID" value="CAZ83795.1"/>
    <property type="molecule type" value="Genomic_DNA"/>
</dbReference>
<dbReference type="InParanoid" id="D5GH02"/>
<dbReference type="HOGENOM" id="CLU_3425155_0_0_1"/>
<proteinExistence type="predicted"/>